<evidence type="ECO:0000256" key="10">
    <source>
        <dbReference type="RuleBase" id="RU363097"/>
    </source>
</evidence>
<feature type="domain" description="Thioester reductase (TE)" evidence="11">
    <location>
        <begin position="48"/>
        <end position="317"/>
    </location>
</feature>
<evidence type="ECO:0000259" key="11">
    <source>
        <dbReference type="Pfam" id="PF07993"/>
    </source>
</evidence>
<evidence type="ECO:0000256" key="6">
    <source>
        <dbReference type="ARBA" id="ARBA00022989"/>
    </source>
</evidence>
<keyword evidence="13" id="KW-1185">Reference proteome</keyword>
<proteinExistence type="inferred from homology"/>
<dbReference type="OrthoDB" id="429813at2759"/>
<dbReference type="FunFam" id="3.40.50.720:FF:000143">
    <property type="entry name" value="Fatty acyl-CoA reductase"/>
    <property type="match status" value="1"/>
</dbReference>
<keyword evidence="4" id="KW-0812">Transmembrane</keyword>
<dbReference type="GO" id="GO:0080019">
    <property type="term" value="F:alcohol-forming very long-chain fatty acyl-CoA reductase activity"/>
    <property type="evidence" value="ECO:0007669"/>
    <property type="project" value="InterPro"/>
</dbReference>
<dbReference type="EC" id="1.2.1.84" evidence="10"/>
<evidence type="ECO:0000256" key="9">
    <source>
        <dbReference type="ARBA" id="ARBA00052530"/>
    </source>
</evidence>
<evidence type="ECO:0000256" key="5">
    <source>
        <dbReference type="ARBA" id="ARBA00022857"/>
    </source>
</evidence>
<gene>
    <name evidence="12" type="ORF">CALMAC_LOCUS20574</name>
</gene>
<accession>A0A653DX22</accession>
<dbReference type="AlphaFoldDB" id="A0A653DX22"/>
<evidence type="ECO:0000256" key="1">
    <source>
        <dbReference type="ARBA" id="ARBA00004141"/>
    </source>
</evidence>
<dbReference type="InterPro" id="IPR036291">
    <property type="entry name" value="NAD(P)-bd_dom_sf"/>
</dbReference>
<protein>
    <recommendedName>
        <fullName evidence="10">Fatty acyl-CoA reductase</fullName>
        <ecNumber evidence="10">1.2.1.84</ecNumber>
    </recommendedName>
</protein>
<organism evidence="12 13">
    <name type="scientific">Callosobruchus maculatus</name>
    <name type="common">Southern cowpea weevil</name>
    <name type="synonym">Pulse bruchid</name>
    <dbReference type="NCBI Taxonomy" id="64391"/>
    <lineage>
        <taxon>Eukaryota</taxon>
        <taxon>Metazoa</taxon>
        <taxon>Ecdysozoa</taxon>
        <taxon>Arthropoda</taxon>
        <taxon>Hexapoda</taxon>
        <taxon>Insecta</taxon>
        <taxon>Pterygota</taxon>
        <taxon>Neoptera</taxon>
        <taxon>Endopterygota</taxon>
        <taxon>Coleoptera</taxon>
        <taxon>Polyphaga</taxon>
        <taxon>Cucujiformia</taxon>
        <taxon>Chrysomeloidea</taxon>
        <taxon>Chrysomelidae</taxon>
        <taxon>Bruchinae</taxon>
        <taxon>Bruchini</taxon>
        <taxon>Callosobruchus</taxon>
    </lineage>
</organism>
<dbReference type="GO" id="GO:0035336">
    <property type="term" value="P:long-chain fatty-acyl-CoA metabolic process"/>
    <property type="evidence" value="ECO:0007669"/>
    <property type="project" value="TreeGrafter"/>
</dbReference>
<evidence type="ECO:0000256" key="4">
    <source>
        <dbReference type="ARBA" id="ARBA00022692"/>
    </source>
</evidence>
<comment type="subcellular location">
    <subcellularLocation>
        <location evidence="1">Membrane</location>
        <topology evidence="1">Multi-pass membrane protein</topology>
    </subcellularLocation>
</comment>
<comment type="catalytic activity">
    <reaction evidence="9 10">
        <text>a long-chain fatty acyl-CoA + 2 NADPH + 2 H(+) = a long-chain primary fatty alcohol + 2 NADP(+) + CoA</text>
        <dbReference type="Rhea" id="RHEA:52716"/>
        <dbReference type="ChEBI" id="CHEBI:15378"/>
        <dbReference type="ChEBI" id="CHEBI:57287"/>
        <dbReference type="ChEBI" id="CHEBI:57783"/>
        <dbReference type="ChEBI" id="CHEBI:58349"/>
        <dbReference type="ChEBI" id="CHEBI:77396"/>
        <dbReference type="ChEBI" id="CHEBI:83139"/>
        <dbReference type="EC" id="1.2.1.84"/>
    </reaction>
</comment>
<dbReference type="GO" id="GO:0005777">
    <property type="term" value="C:peroxisome"/>
    <property type="evidence" value="ECO:0007669"/>
    <property type="project" value="TreeGrafter"/>
</dbReference>
<keyword evidence="6" id="KW-1133">Transmembrane helix</keyword>
<keyword evidence="8" id="KW-0472">Membrane</keyword>
<keyword evidence="7 10" id="KW-0443">Lipid metabolism</keyword>
<sequence>MIREHEIPDPNSQVSGSDMVDDLTFTHANLPDEDSDIRDFYKESTVFITGATGFLGKLCMEKLLRTCPDISKIYIIIRPKKGKEVSKRFDELFDEPSFDPLKRNFPDFRNKIEMVMGDVGLPGLGLSEEDKEKLIAEVDCIFHFAATVRFDEKIKLSTHINVRGVREILRLAKHMKKLRAFVQVSTAFSNCTHKVIDEKFYNPPITGEKLINLVDCLDDDMLAAITPTILGDHPNTYSFTKCVAEEVVKTEGKNLPIALYRPSIVIATVKEPVSGWIDNVYGATGVLLGVAMGLLRVLRCGKNNKADMVPADYVVNSCLAAAWDVASMKTLNNNKETQDQESREEKFDKEIPVYNFVCTPEQPITGGSINIPWGWDTFSNMAIRINNARTNSSI</sequence>
<reference evidence="12 13" key="1">
    <citation type="submission" date="2019-01" db="EMBL/GenBank/DDBJ databases">
        <authorList>
            <person name="Sayadi A."/>
        </authorList>
    </citation>
    <scope>NUCLEOTIDE SEQUENCE [LARGE SCALE GENOMIC DNA]</scope>
</reference>
<dbReference type="Proteomes" id="UP000410492">
    <property type="component" value="Unassembled WGS sequence"/>
</dbReference>
<dbReference type="InterPro" id="IPR013120">
    <property type="entry name" value="FAR_NAD-bd"/>
</dbReference>
<keyword evidence="3 10" id="KW-0444">Lipid biosynthesis</keyword>
<comment type="function">
    <text evidence="10">Catalyzes the reduction of fatty acyl-CoA to fatty alcohols.</text>
</comment>
<evidence type="ECO:0000256" key="8">
    <source>
        <dbReference type="ARBA" id="ARBA00023136"/>
    </source>
</evidence>
<dbReference type="GO" id="GO:0016020">
    <property type="term" value="C:membrane"/>
    <property type="evidence" value="ECO:0007669"/>
    <property type="project" value="UniProtKB-SubCell"/>
</dbReference>
<evidence type="ECO:0000256" key="7">
    <source>
        <dbReference type="ARBA" id="ARBA00023098"/>
    </source>
</evidence>
<dbReference type="GO" id="GO:0102965">
    <property type="term" value="F:alcohol-forming long-chain fatty acyl-CoA reductase activity"/>
    <property type="evidence" value="ECO:0007669"/>
    <property type="project" value="UniProtKB-EC"/>
</dbReference>
<evidence type="ECO:0000313" key="13">
    <source>
        <dbReference type="Proteomes" id="UP000410492"/>
    </source>
</evidence>
<dbReference type="EMBL" id="CAACVG010014907">
    <property type="protein sequence ID" value="VEN63881.1"/>
    <property type="molecule type" value="Genomic_DNA"/>
</dbReference>
<dbReference type="PANTHER" id="PTHR11011:SF60">
    <property type="entry name" value="FATTY ACYL-COA REDUCTASE-RELATED"/>
    <property type="match status" value="1"/>
</dbReference>
<evidence type="ECO:0000256" key="2">
    <source>
        <dbReference type="ARBA" id="ARBA00005928"/>
    </source>
</evidence>
<dbReference type="InterPro" id="IPR026055">
    <property type="entry name" value="FAR"/>
</dbReference>
<evidence type="ECO:0000256" key="3">
    <source>
        <dbReference type="ARBA" id="ARBA00022516"/>
    </source>
</evidence>
<dbReference type="CDD" id="cd05236">
    <property type="entry name" value="FAR-N_SDR_e"/>
    <property type="match status" value="1"/>
</dbReference>
<keyword evidence="5 10" id="KW-0521">NADP</keyword>
<keyword evidence="10" id="KW-0560">Oxidoreductase</keyword>
<dbReference type="Gene3D" id="3.40.50.720">
    <property type="entry name" value="NAD(P)-binding Rossmann-like Domain"/>
    <property type="match status" value="1"/>
</dbReference>
<evidence type="ECO:0000313" key="12">
    <source>
        <dbReference type="EMBL" id="VEN63881.1"/>
    </source>
</evidence>
<name>A0A653DX22_CALMS</name>
<dbReference type="PANTHER" id="PTHR11011">
    <property type="entry name" value="MALE STERILITY PROTEIN 2-RELATED"/>
    <property type="match status" value="1"/>
</dbReference>
<comment type="similarity">
    <text evidence="2 10">Belongs to the fatty acyl-CoA reductase family.</text>
</comment>
<dbReference type="Pfam" id="PF07993">
    <property type="entry name" value="NAD_binding_4"/>
    <property type="match status" value="1"/>
</dbReference>
<dbReference type="SUPFAM" id="SSF51735">
    <property type="entry name" value="NAD(P)-binding Rossmann-fold domains"/>
    <property type="match status" value="1"/>
</dbReference>